<comment type="function">
    <text evidence="6 7">Component of the post-replicative DNA mismatch repair system (MMR).</text>
</comment>
<gene>
    <name evidence="10" type="ORF">Ae201684_002063</name>
</gene>
<dbReference type="InterPro" id="IPR036187">
    <property type="entry name" value="DNA_mismatch_repair_MutS_sf"/>
</dbReference>
<dbReference type="SUPFAM" id="SSF52540">
    <property type="entry name" value="P-loop containing nucleoside triphosphate hydrolases"/>
    <property type="match status" value="1"/>
</dbReference>
<evidence type="ECO:0000313" key="10">
    <source>
        <dbReference type="EMBL" id="KAF0743002.1"/>
    </source>
</evidence>
<dbReference type="GO" id="GO:0030983">
    <property type="term" value="F:mismatched DNA binding"/>
    <property type="evidence" value="ECO:0007669"/>
    <property type="project" value="UniProtKB-UniRule"/>
</dbReference>
<dbReference type="GO" id="GO:0032301">
    <property type="term" value="C:MutSalpha complex"/>
    <property type="evidence" value="ECO:0007669"/>
    <property type="project" value="TreeGrafter"/>
</dbReference>
<feature type="domain" description="DNA mismatch repair proteins mutS family" evidence="9">
    <location>
        <begin position="993"/>
        <end position="1009"/>
    </location>
</feature>
<dbReference type="Pfam" id="PF05188">
    <property type="entry name" value="MutS_II"/>
    <property type="match status" value="1"/>
</dbReference>
<dbReference type="GO" id="GO:0140664">
    <property type="term" value="F:ATP-dependent DNA damage sensor activity"/>
    <property type="evidence" value="ECO:0007669"/>
    <property type="project" value="InterPro"/>
</dbReference>
<keyword evidence="2 6" id="KW-0547">Nucleotide-binding</keyword>
<organism evidence="10 11">
    <name type="scientific">Aphanomyces euteiches</name>
    <dbReference type="NCBI Taxonomy" id="100861"/>
    <lineage>
        <taxon>Eukaryota</taxon>
        <taxon>Sar</taxon>
        <taxon>Stramenopiles</taxon>
        <taxon>Oomycota</taxon>
        <taxon>Saprolegniomycetes</taxon>
        <taxon>Saprolegniales</taxon>
        <taxon>Verrucalvaceae</taxon>
        <taxon>Aphanomyces</taxon>
    </lineage>
</organism>
<feature type="compositionally biased region" description="Low complexity" evidence="8">
    <location>
        <begin position="160"/>
        <end position="176"/>
    </location>
</feature>
<dbReference type="InterPro" id="IPR000432">
    <property type="entry name" value="DNA_mismatch_repair_MutS_C"/>
</dbReference>
<feature type="compositionally biased region" description="Polar residues" evidence="8">
    <location>
        <begin position="14"/>
        <end position="28"/>
    </location>
</feature>
<dbReference type="VEuPathDB" id="FungiDB:AeMF1_004347"/>
<dbReference type="InterPro" id="IPR017261">
    <property type="entry name" value="DNA_mismatch_repair_MutS/MSH"/>
</dbReference>
<reference evidence="10 11" key="1">
    <citation type="submission" date="2019-07" db="EMBL/GenBank/DDBJ databases">
        <title>Genomics analysis of Aphanomyces spp. identifies a new class of oomycete effector associated with host adaptation.</title>
        <authorList>
            <person name="Gaulin E."/>
        </authorList>
    </citation>
    <scope>NUCLEOTIDE SEQUENCE [LARGE SCALE GENOMIC DNA]</scope>
    <source>
        <strain evidence="10 11">ATCC 201684</strain>
    </source>
</reference>
<dbReference type="Pfam" id="PF05192">
    <property type="entry name" value="MutS_III"/>
    <property type="match status" value="1"/>
</dbReference>
<dbReference type="InterPro" id="IPR007695">
    <property type="entry name" value="DNA_mismatch_repair_MutS-lik_N"/>
</dbReference>
<feature type="compositionally biased region" description="Low complexity" evidence="8">
    <location>
        <begin position="31"/>
        <end position="48"/>
    </location>
</feature>
<dbReference type="SMART" id="SM00534">
    <property type="entry name" value="MUTSac"/>
    <property type="match status" value="1"/>
</dbReference>
<dbReference type="InterPro" id="IPR027417">
    <property type="entry name" value="P-loop_NTPase"/>
</dbReference>
<protein>
    <recommendedName>
        <fullName evidence="6">DNA mismatch repair protein</fullName>
    </recommendedName>
</protein>
<dbReference type="Pfam" id="PF05190">
    <property type="entry name" value="MutS_IV"/>
    <property type="match status" value="1"/>
</dbReference>
<evidence type="ECO:0000256" key="3">
    <source>
        <dbReference type="ARBA" id="ARBA00022763"/>
    </source>
</evidence>
<dbReference type="InterPro" id="IPR016151">
    <property type="entry name" value="DNA_mismatch_repair_MutS_N"/>
</dbReference>
<dbReference type="SUPFAM" id="SSF48334">
    <property type="entry name" value="DNA repair protein MutS, domain III"/>
    <property type="match status" value="1"/>
</dbReference>
<keyword evidence="3 6" id="KW-0227">DNA damage</keyword>
<evidence type="ECO:0000256" key="8">
    <source>
        <dbReference type="SAM" id="MobiDB-lite"/>
    </source>
</evidence>
<evidence type="ECO:0000256" key="7">
    <source>
        <dbReference type="RuleBase" id="RU003756"/>
    </source>
</evidence>
<keyword evidence="5 6" id="KW-0238">DNA-binding</keyword>
<dbReference type="GO" id="GO:0006298">
    <property type="term" value="P:mismatch repair"/>
    <property type="evidence" value="ECO:0007669"/>
    <property type="project" value="InterPro"/>
</dbReference>
<dbReference type="PIRSF" id="PIRSF037677">
    <property type="entry name" value="DNA_mis_repair_Msh6"/>
    <property type="match status" value="1"/>
</dbReference>
<dbReference type="Gene3D" id="3.40.50.300">
    <property type="entry name" value="P-loop containing nucleotide triphosphate hydrolases"/>
    <property type="match status" value="1"/>
</dbReference>
<evidence type="ECO:0000256" key="5">
    <source>
        <dbReference type="ARBA" id="ARBA00023125"/>
    </source>
</evidence>
<keyword evidence="6 7" id="KW-0234">DNA repair</keyword>
<accession>A0A6G0XRQ2</accession>
<dbReference type="SUPFAM" id="SSF53150">
    <property type="entry name" value="DNA repair protein MutS, domain II"/>
    <property type="match status" value="1"/>
</dbReference>
<dbReference type="Gene3D" id="3.30.420.110">
    <property type="entry name" value="MutS, connector domain"/>
    <property type="match status" value="1"/>
</dbReference>
<dbReference type="Pfam" id="PF00488">
    <property type="entry name" value="MutS_V"/>
    <property type="match status" value="1"/>
</dbReference>
<dbReference type="SMART" id="SM00533">
    <property type="entry name" value="MUTSd"/>
    <property type="match status" value="1"/>
</dbReference>
<dbReference type="Pfam" id="PF01624">
    <property type="entry name" value="MutS_I"/>
    <property type="match status" value="1"/>
</dbReference>
<dbReference type="NCBIfam" id="NF003810">
    <property type="entry name" value="PRK05399.1"/>
    <property type="match status" value="1"/>
</dbReference>
<dbReference type="InterPro" id="IPR007696">
    <property type="entry name" value="DNA_mismatch_repair_MutS_core"/>
</dbReference>
<dbReference type="InterPro" id="IPR036678">
    <property type="entry name" value="MutS_con_dom_sf"/>
</dbReference>
<evidence type="ECO:0000259" key="9">
    <source>
        <dbReference type="PROSITE" id="PS00486"/>
    </source>
</evidence>
<feature type="region of interest" description="Disordered" evidence="8">
    <location>
        <begin position="1"/>
        <end position="194"/>
    </location>
</feature>
<dbReference type="Gene3D" id="1.10.1420.10">
    <property type="match status" value="2"/>
</dbReference>
<dbReference type="AlphaFoldDB" id="A0A6G0XRQ2"/>
<proteinExistence type="inferred from homology"/>
<evidence type="ECO:0000256" key="1">
    <source>
        <dbReference type="ARBA" id="ARBA00006271"/>
    </source>
</evidence>
<dbReference type="EMBL" id="VJMJ01000022">
    <property type="protein sequence ID" value="KAF0743002.1"/>
    <property type="molecule type" value="Genomic_DNA"/>
</dbReference>
<dbReference type="Proteomes" id="UP000481153">
    <property type="component" value="Unassembled WGS sequence"/>
</dbReference>
<dbReference type="InterPro" id="IPR007861">
    <property type="entry name" value="DNA_mismatch_repair_MutS_clamp"/>
</dbReference>
<dbReference type="InterPro" id="IPR045076">
    <property type="entry name" value="MutS"/>
</dbReference>
<evidence type="ECO:0000256" key="2">
    <source>
        <dbReference type="ARBA" id="ARBA00022741"/>
    </source>
</evidence>
<comment type="similarity">
    <text evidence="1 6 7">Belongs to the DNA mismatch repair MutS family.</text>
</comment>
<keyword evidence="11" id="KW-1185">Reference proteome</keyword>
<dbReference type="InterPro" id="IPR007860">
    <property type="entry name" value="DNA_mmatch_repair_MutS_con_dom"/>
</dbReference>
<evidence type="ECO:0000256" key="4">
    <source>
        <dbReference type="ARBA" id="ARBA00022840"/>
    </source>
</evidence>
<feature type="compositionally biased region" description="Acidic residues" evidence="8">
    <location>
        <begin position="132"/>
        <end position="150"/>
    </location>
</feature>
<name>A0A6G0XRQ2_9STRA</name>
<keyword evidence="4 6" id="KW-0067">ATP-binding</keyword>
<evidence type="ECO:0000256" key="6">
    <source>
        <dbReference type="PIRNR" id="PIRNR037677"/>
    </source>
</evidence>
<sequence length="1139" mass="127797">MKPGSARKTPPKKASTSSTPMKQQSLLSFFSPPTTKKTDSTPSSTEKTQTPVPKASPLPPQATPTTTKSPPPVVEFTLKRTKDSTESDLVTSDSDEDVPLAKKRKRLVQSSKKSIEVSDDDEAEWNEKDVDMESSDDDVSLVDSNDESEEDTKPIKKKQAPASKSSKTPPKKPQQATHTVTPDKPKEESSTAMVGTLRLHDSWPWLNADRRDKHGRKPDHPEYDSRTIRVPEDFLRKETPAMQQWWDVKQNNMDTVLFFKVGKFYELFHMDADVGFKELNLNYMKGEKAHNGFPEIAYAKFSAQLVSRGYRVARVEQTETPEMMKARGGKSKVVKREICSLLTPGTNTINFLDGSPVGSSTTSSYLLTIKEQVKPELEFGVCLVDCTTGAFHLGQFTDSQQRDRLRTLLAQFHVVEIVIERQGVSTETKAVLTHGASHAVRTELKAGTEMWDAVKTVREILQAGYFEQWPETLESCLEIDKSVKAEYLLAVSALGGCVWNLRRSLIDQELLSLRQFHTYYPPDTNVTGSKKAVLTQQYVVLDGHSIHNLELLRNNYNGQRQGSLLAQLDQTVTNFGKRLFEDWLLKPLCSVDAINSRLDAVQALIPQHSLVVELRAILKSMPDLERLLSRIHALGIPRQDHPDSRAIMYEVSAYNVRKVKDFVAVLTGFHASLQVVKKLRDHSSWNSAQMLTHWLSSFPDLKDKLAFFDHAFDQKIALKTGTIQPQANVDAEYDDAIAEVAKVESDLDEYLQEQRKNLKCKSIVYWGSKKEDRYQLEVPESAVASKQPAEYDLKSKKKGFKRFHTKYIRDCLNLLSAAEDRREAALKDSARRMFAKFDESYSEWKQAVHQLAILDCLMSLSLVSGQSEGYSRPEFVVDDEPFLDIQEGRHPSIASSVSDFIPNDTKLGKDSGAMMLLSGPNMGGKSTLLRQTCTLVLMAQMGCFVPAASCRLTPVDRIFTRLGASDRILAGQSTLFVELAETATILNHASKHSLVILDELGRGTSTFDGTAIAYGVVEHLLHNTGCRTMFATHYHSLVEEYIDNPNVVLGHMDCMVDPDNEQKVVFLYKLANGICPKSYGLNVATLADLPQEVIDMAATKSQQFEELLQDSHVAMQVRQALDRKDVRALRQLWHELSAN</sequence>
<dbReference type="GO" id="GO:0005524">
    <property type="term" value="F:ATP binding"/>
    <property type="evidence" value="ECO:0007669"/>
    <property type="project" value="UniProtKB-UniRule"/>
</dbReference>
<dbReference type="FunFam" id="1.10.1420.10:FF:000005">
    <property type="entry name" value="DNA mismatch repair protein"/>
    <property type="match status" value="1"/>
</dbReference>
<dbReference type="PROSITE" id="PS00486">
    <property type="entry name" value="DNA_MISMATCH_REPAIR_2"/>
    <property type="match status" value="1"/>
</dbReference>
<dbReference type="FunFam" id="3.40.1170.10:FF:000002">
    <property type="entry name" value="DNA mismatch repair protein"/>
    <property type="match status" value="1"/>
</dbReference>
<comment type="caution">
    <text evidence="10">The sequence shown here is derived from an EMBL/GenBank/DDBJ whole genome shotgun (WGS) entry which is preliminary data.</text>
</comment>
<evidence type="ECO:0000313" key="11">
    <source>
        <dbReference type="Proteomes" id="UP000481153"/>
    </source>
</evidence>
<dbReference type="PANTHER" id="PTHR11361:SF148">
    <property type="entry name" value="DNA MISMATCH REPAIR PROTEIN MSH6"/>
    <property type="match status" value="1"/>
</dbReference>
<dbReference type="SUPFAM" id="SSF55271">
    <property type="entry name" value="DNA repair protein MutS, domain I"/>
    <property type="match status" value="1"/>
</dbReference>
<dbReference type="PANTHER" id="PTHR11361">
    <property type="entry name" value="DNA MISMATCH REPAIR PROTEIN MUTS FAMILY MEMBER"/>
    <property type="match status" value="1"/>
</dbReference>
<dbReference type="Gene3D" id="3.40.1170.10">
    <property type="entry name" value="DNA repair protein MutS, domain I"/>
    <property type="match status" value="1"/>
</dbReference>